<keyword evidence="2" id="KW-0210">Decarboxylase</keyword>
<dbReference type="PANTHER" id="PTHR43727:SF2">
    <property type="entry name" value="GROUP IV DECARBOXYLASE"/>
    <property type="match status" value="1"/>
</dbReference>
<evidence type="ECO:0000256" key="2">
    <source>
        <dbReference type="ARBA" id="ARBA00022793"/>
    </source>
</evidence>
<keyword evidence="7" id="KW-1185">Reference proteome</keyword>
<dbReference type="RefSeq" id="WP_371865622.1">
    <property type="nucleotide sequence ID" value="NZ_BJXA01000004.1"/>
</dbReference>
<protein>
    <submittedName>
        <fullName evidence="6">Diaminopimelate decarboxylase</fullName>
    </submittedName>
</protein>
<dbReference type="Gene3D" id="3.20.20.10">
    <property type="entry name" value="Alanine racemase"/>
    <property type="match status" value="1"/>
</dbReference>
<dbReference type="GO" id="GO:0008836">
    <property type="term" value="F:diaminopimelate decarboxylase activity"/>
    <property type="evidence" value="ECO:0007669"/>
    <property type="project" value="TreeGrafter"/>
</dbReference>
<evidence type="ECO:0000256" key="1">
    <source>
        <dbReference type="ARBA" id="ARBA00001933"/>
    </source>
</evidence>
<accession>A0A511M7T0</accession>
<dbReference type="InterPro" id="IPR009006">
    <property type="entry name" value="Ala_racemase/Decarboxylase_C"/>
</dbReference>
<keyword evidence="4" id="KW-0456">Lyase</keyword>
<dbReference type="EMBL" id="BJXA01000004">
    <property type="protein sequence ID" value="GEM36704.1"/>
    <property type="molecule type" value="Genomic_DNA"/>
</dbReference>
<comment type="caution">
    <text evidence="6">The sequence shown here is derived from an EMBL/GenBank/DDBJ whole genome shotgun (WGS) entry which is preliminary data.</text>
</comment>
<dbReference type="Gene3D" id="2.40.37.10">
    <property type="entry name" value="Lyase, Ornithine Decarboxylase, Chain A, domain 1"/>
    <property type="match status" value="1"/>
</dbReference>
<dbReference type="InterPro" id="IPR022644">
    <property type="entry name" value="De-COase2_N"/>
</dbReference>
<gene>
    <name evidence="6" type="primary">lysA</name>
    <name evidence="6" type="ORF">NN4_12230</name>
</gene>
<dbReference type="SUPFAM" id="SSF50621">
    <property type="entry name" value="Alanine racemase C-terminal domain-like"/>
    <property type="match status" value="1"/>
</dbReference>
<dbReference type="PRINTS" id="PR01179">
    <property type="entry name" value="ODADCRBXLASE"/>
</dbReference>
<name>A0A511M7T0_9NOCA</name>
<evidence type="ECO:0000259" key="5">
    <source>
        <dbReference type="Pfam" id="PF02784"/>
    </source>
</evidence>
<evidence type="ECO:0000256" key="3">
    <source>
        <dbReference type="ARBA" id="ARBA00022898"/>
    </source>
</evidence>
<dbReference type="SUPFAM" id="SSF51419">
    <property type="entry name" value="PLP-binding barrel"/>
    <property type="match status" value="1"/>
</dbReference>
<feature type="domain" description="Orn/DAP/Arg decarboxylase 2 N-terminal" evidence="5">
    <location>
        <begin position="59"/>
        <end position="304"/>
    </location>
</feature>
<evidence type="ECO:0000256" key="4">
    <source>
        <dbReference type="ARBA" id="ARBA00023239"/>
    </source>
</evidence>
<evidence type="ECO:0000313" key="7">
    <source>
        <dbReference type="Proteomes" id="UP000321424"/>
    </source>
</evidence>
<dbReference type="GO" id="GO:0009089">
    <property type="term" value="P:lysine biosynthetic process via diaminopimelate"/>
    <property type="evidence" value="ECO:0007669"/>
    <property type="project" value="TreeGrafter"/>
</dbReference>
<sequence>MTLVDFFSPMRSGTAAHLDSAVWPSDARYDDEGRIVVGGVALVDIAETYGTAARVLDEREVRQRCRAYRNTFAEDEIAYAATALLLGAVADWVTGEGLSVVVCSSGELTAALTAGVDPKRIILHANGVSRETLETAVARQVGRIVLSSLAEIDLLTTVLAARPQRVLLRVAPGIDGDAAHEADRPGFPLGAATTEAVARVLGAPMLELIGFHCHLGSQIYNPDHYGEAIRRMVAEMAVVRHDHERMLTDLDLGGGHAIAYRNGDAEMNLAELAAIIEDALDAACARQHFPRPRVVLEPGRGIVARAGVTLYRVLSVKHSDGGHVSVVIDSETRTRVGTFAGTVVANRLVTGPLVSATVAGRAGDVILATEVRLPADLRPGELLAVPCTGAYQHGSPRTRVIAVREGHYAQLVRREPSLLDRDAS</sequence>
<dbReference type="Proteomes" id="UP000321424">
    <property type="component" value="Unassembled WGS sequence"/>
</dbReference>
<dbReference type="InterPro" id="IPR000183">
    <property type="entry name" value="Orn/DAP/Arg_de-COase"/>
</dbReference>
<comment type="cofactor">
    <cofactor evidence="1">
        <name>pyridoxal 5'-phosphate</name>
        <dbReference type="ChEBI" id="CHEBI:597326"/>
    </cofactor>
</comment>
<proteinExistence type="predicted"/>
<dbReference type="Pfam" id="PF02784">
    <property type="entry name" value="Orn_Arg_deC_N"/>
    <property type="match status" value="1"/>
</dbReference>
<dbReference type="InterPro" id="IPR029066">
    <property type="entry name" value="PLP-binding_barrel"/>
</dbReference>
<keyword evidence="3" id="KW-0663">Pyridoxal phosphate</keyword>
<dbReference type="PANTHER" id="PTHR43727">
    <property type="entry name" value="DIAMINOPIMELATE DECARBOXYLASE"/>
    <property type="match status" value="1"/>
</dbReference>
<organism evidence="6 7">
    <name type="scientific">Nocardia ninae NBRC 108245</name>
    <dbReference type="NCBI Taxonomy" id="1210091"/>
    <lineage>
        <taxon>Bacteria</taxon>
        <taxon>Bacillati</taxon>
        <taxon>Actinomycetota</taxon>
        <taxon>Actinomycetes</taxon>
        <taxon>Mycobacteriales</taxon>
        <taxon>Nocardiaceae</taxon>
        <taxon>Nocardia</taxon>
    </lineage>
</organism>
<evidence type="ECO:0000313" key="6">
    <source>
        <dbReference type="EMBL" id="GEM36704.1"/>
    </source>
</evidence>
<dbReference type="FunFam" id="3.20.20.10:FF:000003">
    <property type="entry name" value="Diaminopimelate decarboxylase"/>
    <property type="match status" value="1"/>
</dbReference>
<dbReference type="AlphaFoldDB" id="A0A511M7T0"/>
<reference evidence="6 7" key="1">
    <citation type="submission" date="2019-07" db="EMBL/GenBank/DDBJ databases">
        <title>Whole genome shotgun sequence of Nocardia ninae NBRC 108245.</title>
        <authorList>
            <person name="Hosoyama A."/>
            <person name="Uohara A."/>
            <person name="Ohji S."/>
            <person name="Ichikawa N."/>
        </authorList>
    </citation>
    <scope>NUCLEOTIDE SEQUENCE [LARGE SCALE GENOMIC DNA]</scope>
    <source>
        <strain evidence="6 7">NBRC 108245</strain>
    </source>
</reference>